<dbReference type="InterPro" id="IPR036291">
    <property type="entry name" value="NAD(P)-bd_dom_sf"/>
</dbReference>
<dbReference type="Pfam" id="PF13380">
    <property type="entry name" value="CoA_binding_2"/>
    <property type="match status" value="1"/>
</dbReference>
<dbReference type="EMBL" id="RCCE01000002">
    <property type="protein sequence ID" value="RLJ59135.1"/>
    <property type="molecule type" value="Genomic_DNA"/>
</dbReference>
<reference evidence="2 3" key="1">
    <citation type="submission" date="2018-10" db="EMBL/GenBank/DDBJ databases">
        <title>Genomic Encyclopedia of Archaeal and Bacterial Type Strains, Phase II (KMG-II): from individual species to whole genera.</title>
        <authorList>
            <person name="Goeker M."/>
        </authorList>
    </citation>
    <scope>NUCLEOTIDE SEQUENCE [LARGE SCALE GENOMIC DNA]</scope>
    <source>
        <strain evidence="2 3">DSM 29466</strain>
    </source>
</reference>
<evidence type="ECO:0000313" key="3">
    <source>
        <dbReference type="Proteomes" id="UP000269157"/>
    </source>
</evidence>
<proteinExistence type="predicted"/>
<protein>
    <recommendedName>
        <fullName evidence="1">CoA-binding domain-containing protein</fullName>
    </recommendedName>
</protein>
<comment type="caution">
    <text evidence="2">The sequence shown here is derived from an EMBL/GenBank/DDBJ whole genome shotgun (WGS) entry which is preliminary data.</text>
</comment>
<dbReference type="PANTHER" id="PTHR33303">
    <property type="entry name" value="CYTOPLASMIC PROTEIN-RELATED"/>
    <property type="match status" value="1"/>
</dbReference>
<organism evidence="2 3">
    <name type="scientific">Litoreibacter meonggei</name>
    <dbReference type="NCBI Taxonomy" id="1049199"/>
    <lineage>
        <taxon>Bacteria</taxon>
        <taxon>Pseudomonadati</taxon>
        <taxon>Pseudomonadota</taxon>
        <taxon>Alphaproteobacteria</taxon>
        <taxon>Rhodobacterales</taxon>
        <taxon>Roseobacteraceae</taxon>
        <taxon>Litoreibacter</taxon>
    </lineage>
</organism>
<dbReference type="SUPFAM" id="SSF51735">
    <property type="entry name" value="NAD(P)-binding Rossmann-fold domains"/>
    <property type="match status" value="1"/>
</dbReference>
<gene>
    <name evidence="2" type="ORF">BCF46_1279</name>
</gene>
<accession>A0A497X112</accession>
<dbReference type="SMART" id="SM00881">
    <property type="entry name" value="CoA_binding"/>
    <property type="match status" value="1"/>
</dbReference>
<evidence type="ECO:0000259" key="1">
    <source>
        <dbReference type="SMART" id="SM00881"/>
    </source>
</evidence>
<dbReference type="Proteomes" id="UP000269157">
    <property type="component" value="Unassembled WGS sequence"/>
</dbReference>
<dbReference type="InterPro" id="IPR003781">
    <property type="entry name" value="CoA-bd"/>
</dbReference>
<dbReference type="PANTHER" id="PTHR33303:SF2">
    <property type="entry name" value="COA-BINDING DOMAIN-CONTAINING PROTEIN"/>
    <property type="match status" value="1"/>
</dbReference>
<feature type="domain" description="CoA-binding" evidence="1">
    <location>
        <begin position="65"/>
        <end position="163"/>
    </location>
</feature>
<sequence length="210" mass="23236">MSRFRPHLFGMGIATELHAQIHCPSFRDCARGPPPWALFYRLAQGAWHSHKSSMDYTDEHLSRILKTTKVVACVGVSTNPVRPSYYVARYLTLKGYTVIGVNPGHAGKMLFGQTIAASLSDIPKDAGIDMVDIFRRPDAVPAIVEEALESLPRLRTIWMQIGVIHTEAAAQAEAAGKIVIQDRCPKIEYQRLFGELRMGGFNTGVISSKL</sequence>
<keyword evidence="3" id="KW-1185">Reference proteome</keyword>
<dbReference type="AlphaFoldDB" id="A0A497X112"/>
<name>A0A497X112_9RHOB</name>
<evidence type="ECO:0000313" key="2">
    <source>
        <dbReference type="EMBL" id="RLJ59135.1"/>
    </source>
</evidence>
<dbReference type="Gene3D" id="3.40.50.720">
    <property type="entry name" value="NAD(P)-binding Rossmann-like Domain"/>
    <property type="match status" value="1"/>
</dbReference>